<evidence type="ECO:0000256" key="2">
    <source>
        <dbReference type="ARBA" id="ARBA00004496"/>
    </source>
</evidence>
<dbReference type="SUPFAM" id="SSF48371">
    <property type="entry name" value="ARM repeat"/>
    <property type="match status" value="2"/>
</dbReference>
<keyword evidence="5" id="KW-0677">Repeat</keyword>
<organism evidence="10 11">
    <name type="scientific">Artemisia annua</name>
    <name type="common">Sweet wormwood</name>
    <dbReference type="NCBI Taxonomy" id="35608"/>
    <lineage>
        <taxon>Eukaryota</taxon>
        <taxon>Viridiplantae</taxon>
        <taxon>Streptophyta</taxon>
        <taxon>Embryophyta</taxon>
        <taxon>Tracheophyta</taxon>
        <taxon>Spermatophyta</taxon>
        <taxon>Magnoliopsida</taxon>
        <taxon>eudicotyledons</taxon>
        <taxon>Gunneridae</taxon>
        <taxon>Pentapetalae</taxon>
        <taxon>asterids</taxon>
        <taxon>campanulids</taxon>
        <taxon>Asterales</taxon>
        <taxon>Asteraceae</taxon>
        <taxon>Asteroideae</taxon>
        <taxon>Anthemideae</taxon>
        <taxon>Artemisiinae</taxon>
        <taxon>Artemisia</taxon>
    </lineage>
</organism>
<feature type="domain" description="IPO4/5-like TPR repeats" evidence="9">
    <location>
        <begin position="146"/>
        <end position="261"/>
    </location>
</feature>
<protein>
    <submittedName>
        <fullName evidence="10">Importin-5</fullName>
    </submittedName>
</protein>
<dbReference type="PROSITE" id="PS50077">
    <property type="entry name" value="HEAT_REPEAT"/>
    <property type="match status" value="1"/>
</dbReference>
<sequence length="1088" mass="123503">MGDPKDLHNIVKQHLYGNPVKHIFNELSSLKPLVDQAYNTLWGNDPKPFETLIRDLMTPSSEQHTHAKSLFNLYKRDYQNILVRKLIERAELGDLRVRATSAILVRSLFNETWYRNSLAKVTLSRVKSGLLNWVVNEESKQVTKILGNAISMVASDDTSSSWPEFMPSMFDRLESEECWSQESTLIIFARLAEDVLLPHLTRLHAILMTHLHNVTSVNVRIAAFFASIHCILCIKSPSDRDRFKDLLPAMMHCLEIMVLSDGHEVGLSDGHEVVLSDGDEVVLSDVDEVVLSDGDEVVLSDGDEDLNEATVLNEAMAQEASNDGDEALNLLIQLAKTEPRFLKGHFVVVVEGMLRIAEAESLQERTRHLAIEFVITLVEARDPAPRMMSDLPQFIISRFSAFFMRRKFRELISRLFAIFMRLLLADIEYDAEWNSAKNQDEDESSNYRVGKDCLHRLAIALGGKIAYKQLCKYLAKPDDKWQYHAAPDHSWQKHLATLIALAQIVGHSKVMIPNLDKLVTMVLSSFEDPAHPRVRWAAINAIGALSNCVGPSLLNQYHDRVLPALYLALDDVDRRVQAHAVSVVLNFSPQCPNLDKILNKLIKLTLLDPNIRVLKLANSLEESNDVQIRANSVIQLGELLEEPLGVLTVYLVQLKLLRCVEKELNRIVMKNLGHTIATFFNVLCIENGWPELFSYVERWASGDSDRLKEAALFILGPMKLVLSKGLNEGGEVTTRDGIGRFFLNLRGLKKLCSWFCIIFRKKTVTTQEASIEYFSWRQLVGFVNSAIEIAQSDSLEKETRHLAVDFVISLGEGTLGNGRHIGYDKLFRVLMVEIETEVASHWVENEELRNFNVVMKFLDRLIFLLDKNSVAWHVLKRYLGATEWQKRVAAIVAIPPIFNGFKVRLAANNATGQLSIDLDPNLHQEYLPALAEAIYTDLDPRVRGAAIDATLKLSIDLEPDLLPFYHVFVLPALGEATCDFEYPEVQEHAAFTMINMSNNHQLDALPFLRETVCILLETHKSSRLERLELHGREDLDEEDMDWNRARIGESEILLILLIRDLPNDTWDSIRASLTPSQEAEYHLIRDHM</sequence>
<evidence type="ECO:0000256" key="4">
    <source>
        <dbReference type="ARBA" id="ARBA00022490"/>
    </source>
</evidence>
<evidence type="ECO:0000256" key="3">
    <source>
        <dbReference type="ARBA" id="ARBA00022448"/>
    </source>
</evidence>
<dbReference type="InterPro" id="IPR041653">
    <property type="entry name" value="Importin_rep_4"/>
</dbReference>
<dbReference type="GO" id="GO:0005737">
    <property type="term" value="C:cytoplasm"/>
    <property type="evidence" value="ECO:0007669"/>
    <property type="project" value="UniProtKB-SubCell"/>
</dbReference>
<dbReference type="InterPro" id="IPR016024">
    <property type="entry name" value="ARM-type_fold"/>
</dbReference>
<feature type="repeat" description="HEAT" evidence="8">
    <location>
        <begin position="518"/>
        <end position="557"/>
    </location>
</feature>
<comment type="subcellular location">
    <subcellularLocation>
        <location evidence="2">Cytoplasm</location>
    </subcellularLocation>
    <subcellularLocation>
        <location evidence="1">Nucleus</location>
    </subcellularLocation>
</comment>
<evidence type="ECO:0000259" key="9">
    <source>
        <dbReference type="Pfam" id="PF25780"/>
    </source>
</evidence>
<dbReference type="PANTHER" id="PTHR10527">
    <property type="entry name" value="IMPORTIN BETA"/>
    <property type="match status" value="1"/>
</dbReference>
<dbReference type="Pfam" id="PF25780">
    <property type="entry name" value="TPR_IPO5"/>
    <property type="match status" value="1"/>
</dbReference>
<evidence type="ECO:0000256" key="1">
    <source>
        <dbReference type="ARBA" id="ARBA00004123"/>
    </source>
</evidence>
<dbReference type="GO" id="GO:0005634">
    <property type="term" value="C:nucleus"/>
    <property type="evidence" value="ECO:0007669"/>
    <property type="project" value="UniProtKB-SubCell"/>
</dbReference>
<keyword evidence="6" id="KW-0653">Protein transport</keyword>
<gene>
    <name evidence="10" type="ORF">CTI12_AA051620</name>
</gene>
<evidence type="ECO:0000256" key="5">
    <source>
        <dbReference type="ARBA" id="ARBA00022737"/>
    </source>
</evidence>
<dbReference type="Proteomes" id="UP000245207">
    <property type="component" value="Unassembled WGS sequence"/>
</dbReference>
<keyword evidence="3" id="KW-0813">Transport</keyword>
<dbReference type="GO" id="GO:0006606">
    <property type="term" value="P:protein import into nucleus"/>
    <property type="evidence" value="ECO:0007669"/>
    <property type="project" value="InterPro"/>
</dbReference>
<dbReference type="InterPro" id="IPR040122">
    <property type="entry name" value="Importin_beta"/>
</dbReference>
<dbReference type="InterPro" id="IPR011989">
    <property type="entry name" value="ARM-like"/>
</dbReference>
<dbReference type="EMBL" id="PKPP01000254">
    <property type="protein sequence ID" value="PWA95266.1"/>
    <property type="molecule type" value="Genomic_DNA"/>
</dbReference>
<proteinExistence type="predicted"/>
<keyword evidence="4" id="KW-0963">Cytoplasm</keyword>
<dbReference type="Gene3D" id="1.25.10.10">
    <property type="entry name" value="Leucine-rich Repeat Variant"/>
    <property type="match status" value="3"/>
</dbReference>
<reference evidence="10 11" key="1">
    <citation type="journal article" date="2018" name="Mol. Plant">
        <title>The genome of Artemisia annua provides insight into the evolution of Asteraceae family and artemisinin biosynthesis.</title>
        <authorList>
            <person name="Shen Q."/>
            <person name="Zhang L."/>
            <person name="Liao Z."/>
            <person name="Wang S."/>
            <person name="Yan T."/>
            <person name="Shi P."/>
            <person name="Liu M."/>
            <person name="Fu X."/>
            <person name="Pan Q."/>
            <person name="Wang Y."/>
            <person name="Lv Z."/>
            <person name="Lu X."/>
            <person name="Zhang F."/>
            <person name="Jiang W."/>
            <person name="Ma Y."/>
            <person name="Chen M."/>
            <person name="Hao X."/>
            <person name="Li L."/>
            <person name="Tang Y."/>
            <person name="Lv G."/>
            <person name="Zhou Y."/>
            <person name="Sun X."/>
            <person name="Brodelius P.E."/>
            <person name="Rose J.K.C."/>
            <person name="Tang K."/>
        </authorList>
    </citation>
    <scope>NUCLEOTIDE SEQUENCE [LARGE SCALE GENOMIC DNA]</scope>
    <source>
        <strain evidence="11">cv. Huhao1</strain>
        <tissue evidence="10">Leaf</tissue>
    </source>
</reference>
<dbReference type="STRING" id="35608.A0A2U1QB73"/>
<comment type="caution">
    <text evidence="10">The sequence shown here is derived from an EMBL/GenBank/DDBJ whole genome shotgun (WGS) entry which is preliminary data.</text>
</comment>
<keyword evidence="7" id="KW-0539">Nucleus</keyword>
<dbReference type="AlphaFoldDB" id="A0A2U1QB73"/>
<evidence type="ECO:0000256" key="6">
    <source>
        <dbReference type="ARBA" id="ARBA00022927"/>
    </source>
</evidence>
<dbReference type="OrthoDB" id="543373at2759"/>
<evidence type="ECO:0000256" key="8">
    <source>
        <dbReference type="PROSITE-ProRule" id="PRU00103"/>
    </source>
</evidence>
<evidence type="ECO:0000256" key="7">
    <source>
        <dbReference type="ARBA" id="ARBA00023242"/>
    </source>
</evidence>
<dbReference type="InterPro" id="IPR057672">
    <property type="entry name" value="TPR_IPO4/5"/>
</dbReference>
<accession>A0A2U1QB73</accession>
<evidence type="ECO:0000313" key="10">
    <source>
        <dbReference type="EMBL" id="PWA95266.1"/>
    </source>
</evidence>
<keyword evidence="11" id="KW-1185">Reference proteome</keyword>
<evidence type="ECO:0000313" key="11">
    <source>
        <dbReference type="Proteomes" id="UP000245207"/>
    </source>
</evidence>
<dbReference type="Pfam" id="PF18808">
    <property type="entry name" value="Importin_rep_4"/>
    <property type="match status" value="1"/>
</dbReference>
<dbReference type="InterPro" id="IPR021133">
    <property type="entry name" value="HEAT_type_2"/>
</dbReference>
<name>A0A2U1QB73_ARTAN</name>